<dbReference type="GO" id="GO:0043683">
    <property type="term" value="P:type IV pilus assembly"/>
    <property type="evidence" value="ECO:0007669"/>
    <property type="project" value="InterPro"/>
</dbReference>
<evidence type="ECO:0000313" key="3">
    <source>
        <dbReference type="Proteomes" id="UP000306753"/>
    </source>
</evidence>
<dbReference type="InterPro" id="IPR012902">
    <property type="entry name" value="N_methyl_site"/>
</dbReference>
<keyword evidence="1" id="KW-0812">Transmembrane</keyword>
<protein>
    <submittedName>
        <fullName evidence="2">Pilus assembly protein PilW</fullName>
    </submittedName>
</protein>
<dbReference type="EMBL" id="QLAG01000020">
    <property type="protein sequence ID" value="TLX62557.1"/>
    <property type="molecule type" value="Genomic_DNA"/>
</dbReference>
<keyword evidence="3" id="KW-1185">Reference proteome</keyword>
<dbReference type="Proteomes" id="UP000306753">
    <property type="component" value="Unassembled WGS sequence"/>
</dbReference>
<dbReference type="Pfam" id="PF16074">
    <property type="entry name" value="PilW"/>
    <property type="match status" value="1"/>
</dbReference>
<name>A0A5R9QBQ3_9GAMM</name>
<gene>
    <name evidence="2" type="ORF">DN820_15690</name>
</gene>
<feature type="transmembrane region" description="Helical" evidence="1">
    <location>
        <begin position="12"/>
        <end position="34"/>
    </location>
</feature>
<evidence type="ECO:0000313" key="2">
    <source>
        <dbReference type="EMBL" id="TLX62557.1"/>
    </source>
</evidence>
<organism evidence="2 3">
    <name type="scientific">Stutzerimonas nosocomialis</name>
    <dbReference type="NCBI Taxonomy" id="1056496"/>
    <lineage>
        <taxon>Bacteria</taxon>
        <taxon>Pseudomonadati</taxon>
        <taxon>Pseudomonadota</taxon>
        <taxon>Gammaproteobacteria</taxon>
        <taxon>Pseudomonadales</taxon>
        <taxon>Pseudomonadaceae</taxon>
        <taxon>Stutzerimonas</taxon>
    </lineage>
</organism>
<dbReference type="RefSeq" id="WP_138412213.1">
    <property type="nucleotide sequence ID" value="NZ_QLAG01000020.1"/>
</dbReference>
<keyword evidence="1" id="KW-0472">Membrane</keyword>
<comment type="caution">
    <text evidence="2">The sequence shown here is derived from an EMBL/GenBank/DDBJ whole genome shotgun (WGS) entry which is preliminary data.</text>
</comment>
<dbReference type="NCBIfam" id="TIGR02532">
    <property type="entry name" value="IV_pilin_GFxxxE"/>
    <property type="match status" value="1"/>
</dbReference>
<sequence>MTFSKHQSGLSLIELMIALLISSFLILGVTQIYIDNKRSYLFQQNQAENIEASRYTLLVLQQEVGKAGYRRRPDETIEAAFPAFNAADCSFIAGEVTKATNSPAASLCIRYQPMDPTDRDCLGNLPVRTSEINDPYTSAVEIVVERIYLDPADKSLKCTVANTDKTGSTLRAAQTAELVTGVAGLRLESGIPSATDPRAIAQYTTDPSTQQVLALRYTALMQSSNPNMRDAVDVDTALANWKQFTNASDDETNAIKAADKGELYQVMQSTIMLRNLLP</sequence>
<dbReference type="Pfam" id="PF07963">
    <property type="entry name" value="N_methyl"/>
    <property type="match status" value="1"/>
</dbReference>
<keyword evidence="1" id="KW-1133">Transmembrane helix</keyword>
<dbReference type="AlphaFoldDB" id="A0A5R9QBQ3"/>
<proteinExistence type="predicted"/>
<dbReference type="PROSITE" id="PS00409">
    <property type="entry name" value="PROKAR_NTER_METHYL"/>
    <property type="match status" value="1"/>
</dbReference>
<reference evidence="2 3" key="1">
    <citation type="journal article" date="2017" name="Eur. J. Clin. Microbiol. Infect. Dis.">
        <title>Uncommonly isolated clinical Pseudomonas: identification and phylogenetic assignation.</title>
        <authorList>
            <person name="Mulet M."/>
            <person name="Gomila M."/>
            <person name="Ramirez A."/>
            <person name="Cardew S."/>
            <person name="Moore E.R."/>
            <person name="Lalucat J."/>
            <person name="Garcia-Valdes E."/>
        </authorList>
    </citation>
    <scope>NUCLEOTIDE SEQUENCE [LARGE SCALE GENOMIC DNA]</scope>
    <source>
        <strain evidence="2 3">SD129</strain>
    </source>
</reference>
<dbReference type="InterPro" id="IPR032092">
    <property type="entry name" value="PilW"/>
</dbReference>
<evidence type="ECO:0000256" key="1">
    <source>
        <dbReference type="SAM" id="Phobius"/>
    </source>
</evidence>
<accession>A0A5R9QBQ3</accession>